<evidence type="ECO:0000313" key="5">
    <source>
        <dbReference type="EMBL" id="KAJ4455410.1"/>
    </source>
</evidence>
<feature type="region of interest" description="Disordered" evidence="2">
    <location>
        <begin position="1"/>
        <end position="21"/>
    </location>
</feature>
<dbReference type="InterPro" id="IPR039223">
    <property type="entry name" value="AATF/Bfr2"/>
</dbReference>
<feature type="compositionally biased region" description="Low complexity" evidence="2">
    <location>
        <begin position="737"/>
        <end position="753"/>
    </location>
</feature>
<dbReference type="Pfam" id="PF13339">
    <property type="entry name" value="AATF-Che1"/>
    <property type="match status" value="1"/>
</dbReference>
<feature type="compositionally biased region" description="Polar residues" evidence="2">
    <location>
        <begin position="534"/>
        <end position="543"/>
    </location>
</feature>
<feature type="domain" description="AATF leucine zipper-containing" evidence="4">
    <location>
        <begin position="117"/>
        <end position="261"/>
    </location>
</feature>
<organism evidence="5 6">
    <name type="scientific">Paratrimastix pyriformis</name>
    <dbReference type="NCBI Taxonomy" id="342808"/>
    <lineage>
        <taxon>Eukaryota</taxon>
        <taxon>Metamonada</taxon>
        <taxon>Preaxostyla</taxon>
        <taxon>Paratrimastigidae</taxon>
        <taxon>Paratrimastix</taxon>
    </lineage>
</organism>
<reference evidence="5" key="1">
    <citation type="journal article" date="2022" name="bioRxiv">
        <title>Genomics of Preaxostyla Flagellates Illuminates Evolutionary Transitions and the Path Towards Mitochondrial Loss.</title>
        <authorList>
            <person name="Novak L.V.F."/>
            <person name="Treitli S.C."/>
            <person name="Pyrih J."/>
            <person name="Halakuc P."/>
            <person name="Pipaliya S.V."/>
            <person name="Vacek V."/>
            <person name="Brzon O."/>
            <person name="Soukal P."/>
            <person name="Eme L."/>
            <person name="Dacks J.B."/>
            <person name="Karnkowska A."/>
            <person name="Elias M."/>
            <person name="Hampl V."/>
        </authorList>
    </citation>
    <scope>NUCLEOTIDE SEQUENCE</scope>
    <source>
        <strain evidence="5">RCP-MX</strain>
    </source>
</reference>
<gene>
    <name evidence="5" type="ORF">PAPYR_9631</name>
</gene>
<keyword evidence="6" id="KW-1185">Reference proteome</keyword>
<feature type="compositionally biased region" description="Basic and acidic residues" evidence="2">
    <location>
        <begin position="1"/>
        <end position="14"/>
    </location>
</feature>
<feature type="compositionally biased region" description="Pro residues" evidence="2">
    <location>
        <begin position="500"/>
        <end position="512"/>
    </location>
</feature>
<dbReference type="Proteomes" id="UP001141327">
    <property type="component" value="Unassembled WGS sequence"/>
</dbReference>
<protein>
    <submittedName>
        <fullName evidence="5">Apoptosis antagonizing transcription factor</fullName>
    </submittedName>
</protein>
<dbReference type="EMBL" id="JAPMOS010000108">
    <property type="protein sequence ID" value="KAJ4455410.1"/>
    <property type="molecule type" value="Genomic_DNA"/>
</dbReference>
<dbReference type="InterPro" id="IPR025160">
    <property type="entry name" value="AATF"/>
</dbReference>
<sequence length="820" mass="88571">MGDRNKVEKLSQKFEDEDDMADIGEDLFDLENLGDELKAYSAKKIAESSSGRESTPTSIWAESPKEQDQDEEPSAESPEDDTDLLTALTTPAQSENDKEEAASGILKDLAASGREQVERGEHVLAQQALWERLLQLRMVLNGPLGSGNRMPQPGSAIHSQLVAALPVGAAASQPVAALPRALHQCSGNLSLLLQSLVLLQRARPGSGALAQPTEHCDKCVAARTAECSCSCHVDKWWAQSRKLRAERRAAQNGQLNEWYNRAQLSSAFKPSSKANLNAFHQPLSDQVQAAMQDRARLLRRAHTNRAHSDPIGGRAAQSNPAEKPAGPQDRHALLEESSVDLQLYDDTDFFQVMLRDMIRGDGDAAAGLERNVAFDIEAAQASLRATLRLHHVRQQMLVDRRASKGRALRYTVQPKLVSFLAPQVRELPPNTEALFSNLFGVLQGSKDPFEYSSTNFGRTVIDANDVEREPRLPGGVSPLATLFPQPPVIRTSSLHTRPIPKTPSPQRLPYPQRPKFTPAATMSAPLKRVAAAHPSSTPLSSTFPGRDPTHISPSSLPPAGDSLWLRGRGPLRLTPNEEWAVLEQYRAIIEGRISRLALSCSLPASLSSPPGAVRVLSGGAGAGAAAYLNKSCKVLPEIMQELQTLRATLGSLSSHLRATTQHFCASLLHARIALLRCPPTGDPPPPQARLDPALATHALDAYDSLADLVAELGVATESFPGIPPGAGGGPSSAQLYSTRRPSPPSALSLSPARTGGGGGPDRTPQGHRPHHPPEEDEEEIRPDQQAPPYEFPSSPHRSEGASLFGHDFDELLNQLEGDLR</sequence>
<evidence type="ECO:0000259" key="3">
    <source>
        <dbReference type="Pfam" id="PF08164"/>
    </source>
</evidence>
<feature type="region of interest" description="Disordered" evidence="2">
    <location>
        <begin position="42"/>
        <end position="82"/>
    </location>
</feature>
<feature type="compositionally biased region" description="Polar residues" evidence="2">
    <location>
        <begin position="47"/>
        <end position="60"/>
    </location>
</feature>
<name>A0ABQ8U7U8_9EUKA</name>
<comment type="caution">
    <text evidence="5">The sequence shown here is derived from an EMBL/GenBank/DDBJ whole genome shotgun (WGS) entry which is preliminary data.</text>
</comment>
<evidence type="ECO:0000256" key="2">
    <source>
        <dbReference type="SAM" id="MobiDB-lite"/>
    </source>
</evidence>
<feature type="region of interest" description="Disordered" evidence="2">
    <location>
        <begin position="491"/>
        <end position="559"/>
    </location>
</feature>
<feature type="compositionally biased region" description="Acidic residues" evidence="2">
    <location>
        <begin position="68"/>
        <end position="82"/>
    </location>
</feature>
<evidence type="ECO:0000259" key="4">
    <source>
        <dbReference type="Pfam" id="PF13339"/>
    </source>
</evidence>
<dbReference type="Pfam" id="PF08164">
    <property type="entry name" value="TRAUB"/>
    <property type="match status" value="1"/>
</dbReference>
<dbReference type="InterPro" id="IPR012617">
    <property type="entry name" value="AATF_C"/>
</dbReference>
<comment type="similarity">
    <text evidence="1">Belongs to the AATF family.</text>
</comment>
<feature type="region of interest" description="Disordered" evidence="2">
    <location>
        <begin position="719"/>
        <end position="805"/>
    </location>
</feature>
<feature type="domain" description="Apoptosis-antagonizing transcription factor C-terminal" evidence="3">
    <location>
        <begin position="350"/>
        <end position="439"/>
    </location>
</feature>
<evidence type="ECO:0000313" key="6">
    <source>
        <dbReference type="Proteomes" id="UP001141327"/>
    </source>
</evidence>
<dbReference type="PANTHER" id="PTHR15565">
    <property type="entry name" value="AATF PROTEIN APOPTOSIS ANTAGONIZING TRANSCRIPTION FACTOR"/>
    <property type="match status" value="1"/>
</dbReference>
<evidence type="ECO:0000256" key="1">
    <source>
        <dbReference type="ARBA" id="ARBA00008966"/>
    </source>
</evidence>
<feature type="region of interest" description="Disordered" evidence="2">
    <location>
        <begin position="303"/>
        <end position="328"/>
    </location>
</feature>
<proteinExistence type="inferred from homology"/>
<dbReference type="PANTHER" id="PTHR15565:SF0">
    <property type="entry name" value="PROTEIN AATF"/>
    <property type="match status" value="1"/>
</dbReference>
<accession>A0ABQ8U7U8</accession>